<dbReference type="PIRSF" id="PIRSF017385">
    <property type="entry name" value="CtaF"/>
    <property type="match status" value="1"/>
</dbReference>
<accession>A0A372ZPA9</accession>
<comment type="function">
    <text evidence="1 10">Part of cytochrome c oxidase, its function is unknown.</text>
</comment>
<evidence type="ECO:0000256" key="8">
    <source>
        <dbReference type="ARBA" id="ARBA00023136"/>
    </source>
</evidence>
<name>A0A372ZPA9_9ACTN</name>
<keyword evidence="4 10" id="KW-1003">Cell membrane</keyword>
<dbReference type="GO" id="GO:0005886">
    <property type="term" value="C:plasma membrane"/>
    <property type="evidence" value="ECO:0007669"/>
    <property type="project" value="UniProtKB-SubCell"/>
</dbReference>
<organism evidence="12 13">
    <name type="scientific">Kitasatospora xanthocidica</name>
    <dbReference type="NCBI Taxonomy" id="83382"/>
    <lineage>
        <taxon>Bacteria</taxon>
        <taxon>Bacillati</taxon>
        <taxon>Actinomycetota</taxon>
        <taxon>Actinomycetes</taxon>
        <taxon>Kitasatosporales</taxon>
        <taxon>Streptomycetaceae</taxon>
        <taxon>Kitasatospora</taxon>
    </lineage>
</organism>
<dbReference type="Pfam" id="PF12270">
    <property type="entry name" value="Cyt_c_ox_IV"/>
    <property type="match status" value="1"/>
</dbReference>
<evidence type="ECO:0000313" key="12">
    <source>
        <dbReference type="EMBL" id="RGD57696.1"/>
    </source>
</evidence>
<dbReference type="EMBL" id="QVIG01000001">
    <property type="protein sequence ID" value="RGD57696.1"/>
    <property type="molecule type" value="Genomic_DNA"/>
</dbReference>
<comment type="caution">
    <text evidence="12">The sequence shown here is derived from an EMBL/GenBank/DDBJ whole genome shotgun (WGS) entry which is preliminary data.</text>
</comment>
<comment type="subunit">
    <text evidence="10">Associates with subunits I, II and III to form cytochrome c oxidase.</text>
</comment>
<feature type="transmembrane region" description="Helical" evidence="11">
    <location>
        <begin position="106"/>
        <end position="125"/>
    </location>
</feature>
<comment type="subcellular location">
    <subcellularLocation>
        <location evidence="2">Cell membrane</location>
        <topology evidence="2">Multi-pass membrane protein</topology>
    </subcellularLocation>
</comment>
<dbReference type="GO" id="GO:0004129">
    <property type="term" value="F:cytochrome-c oxidase activity"/>
    <property type="evidence" value="ECO:0007669"/>
    <property type="project" value="UniProtKB-EC"/>
</dbReference>
<evidence type="ECO:0000313" key="13">
    <source>
        <dbReference type="Proteomes" id="UP000263377"/>
    </source>
</evidence>
<gene>
    <name evidence="12" type="ORF">DR950_07755</name>
</gene>
<dbReference type="RefSeq" id="WP_049660513.1">
    <property type="nucleotide sequence ID" value="NZ_QVIG01000001.1"/>
</dbReference>
<dbReference type="InterPro" id="IPR021050">
    <property type="entry name" value="Cyt_c_oxidase_su4_actinobac"/>
</dbReference>
<evidence type="ECO:0000256" key="6">
    <source>
        <dbReference type="ARBA" id="ARBA00022967"/>
    </source>
</evidence>
<evidence type="ECO:0000256" key="7">
    <source>
        <dbReference type="ARBA" id="ARBA00022989"/>
    </source>
</evidence>
<feature type="transmembrane region" description="Helical" evidence="11">
    <location>
        <begin position="33"/>
        <end position="51"/>
    </location>
</feature>
<evidence type="ECO:0000256" key="1">
    <source>
        <dbReference type="ARBA" id="ARBA00002536"/>
    </source>
</evidence>
<evidence type="ECO:0000256" key="11">
    <source>
        <dbReference type="SAM" id="Phobius"/>
    </source>
</evidence>
<dbReference type="GO" id="GO:0022900">
    <property type="term" value="P:electron transport chain"/>
    <property type="evidence" value="ECO:0007669"/>
    <property type="project" value="InterPro"/>
</dbReference>
<comment type="catalytic activity">
    <reaction evidence="9 10">
        <text>4 Fe(II)-[cytochrome c] + O2 + 8 H(+)(in) = 4 Fe(III)-[cytochrome c] + 2 H2O + 4 H(+)(out)</text>
        <dbReference type="Rhea" id="RHEA:11436"/>
        <dbReference type="Rhea" id="RHEA-COMP:10350"/>
        <dbReference type="Rhea" id="RHEA-COMP:14399"/>
        <dbReference type="ChEBI" id="CHEBI:15377"/>
        <dbReference type="ChEBI" id="CHEBI:15378"/>
        <dbReference type="ChEBI" id="CHEBI:15379"/>
        <dbReference type="ChEBI" id="CHEBI:29033"/>
        <dbReference type="ChEBI" id="CHEBI:29034"/>
        <dbReference type="EC" id="7.1.1.9"/>
    </reaction>
</comment>
<evidence type="ECO:0000256" key="10">
    <source>
        <dbReference type="PIRNR" id="PIRNR017385"/>
    </source>
</evidence>
<proteinExistence type="inferred from homology"/>
<keyword evidence="6 10" id="KW-1278">Translocase</keyword>
<feature type="transmembrane region" description="Helical" evidence="11">
    <location>
        <begin position="83"/>
        <end position="101"/>
    </location>
</feature>
<keyword evidence="5 11" id="KW-0812">Transmembrane</keyword>
<protein>
    <recommendedName>
        <fullName evidence="10">Cytochrome c oxidase polypeptide 4</fullName>
        <ecNumber evidence="10">7.1.1.9</ecNumber>
    </recommendedName>
    <alternativeName>
        <fullName evidence="10">Cytochrome aa3 subunit 4</fullName>
    </alternativeName>
    <alternativeName>
        <fullName evidence="10">Cytochrome c oxidase polypeptide IV</fullName>
    </alternativeName>
</protein>
<evidence type="ECO:0000256" key="4">
    <source>
        <dbReference type="ARBA" id="ARBA00022475"/>
    </source>
</evidence>
<sequence length="131" mass="13960">MKAEGWLFAVMTAFFAVTGLVYGLWAREPAGKAILTVAFLMSGLVALFWFVQYRRSGGGRAQDREEAEIAEAAGPVGFFPARSGYPVLAAVGVTVFALGLVFARWLIVVGALVLALAVAGFIFQYRDHGAG</sequence>
<keyword evidence="8 10" id="KW-0472">Membrane</keyword>
<feature type="transmembrane region" description="Helical" evidence="11">
    <location>
        <begin position="6"/>
        <end position="26"/>
    </location>
</feature>
<evidence type="ECO:0000256" key="2">
    <source>
        <dbReference type="ARBA" id="ARBA00004651"/>
    </source>
</evidence>
<keyword evidence="7 11" id="KW-1133">Transmembrane helix</keyword>
<comment type="similarity">
    <text evidence="3 10">Belongs to the cytochrome c oxidase bacterial subunit CtaF family.</text>
</comment>
<dbReference type="Proteomes" id="UP000263377">
    <property type="component" value="Unassembled WGS sequence"/>
</dbReference>
<keyword evidence="13" id="KW-1185">Reference proteome</keyword>
<dbReference type="AlphaFoldDB" id="A0A372ZPA9"/>
<evidence type="ECO:0000256" key="5">
    <source>
        <dbReference type="ARBA" id="ARBA00022692"/>
    </source>
</evidence>
<evidence type="ECO:0000256" key="9">
    <source>
        <dbReference type="ARBA" id="ARBA00047816"/>
    </source>
</evidence>
<evidence type="ECO:0000256" key="3">
    <source>
        <dbReference type="ARBA" id="ARBA00006870"/>
    </source>
</evidence>
<dbReference type="EC" id="7.1.1.9" evidence="10"/>
<reference evidence="12 13" key="1">
    <citation type="submission" date="2018-08" db="EMBL/GenBank/DDBJ databases">
        <title>Diversity &amp; Physiological Properties of Lignin-Decomposing Actinobacteria from Soil.</title>
        <authorList>
            <person name="Roh S.G."/>
            <person name="Kim S.B."/>
        </authorList>
    </citation>
    <scope>NUCLEOTIDE SEQUENCE [LARGE SCALE GENOMIC DNA]</scope>
    <source>
        <strain evidence="12 13">MMS17-GH009</strain>
    </source>
</reference>